<protein>
    <submittedName>
        <fullName evidence="8">Uncharacterized protein</fullName>
    </submittedName>
</protein>
<organism evidence="8 9">
    <name type="scientific">Acacia crassicarpa</name>
    <name type="common">northern wattle</name>
    <dbReference type="NCBI Taxonomy" id="499986"/>
    <lineage>
        <taxon>Eukaryota</taxon>
        <taxon>Viridiplantae</taxon>
        <taxon>Streptophyta</taxon>
        <taxon>Embryophyta</taxon>
        <taxon>Tracheophyta</taxon>
        <taxon>Spermatophyta</taxon>
        <taxon>Magnoliopsida</taxon>
        <taxon>eudicotyledons</taxon>
        <taxon>Gunneridae</taxon>
        <taxon>Pentapetalae</taxon>
        <taxon>rosids</taxon>
        <taxon>fabids</taxon>
        <taxon>Fabales</taxon>
        <taxon>Fabaceae</taxon>
        <taxon>Caesalpinioideae</taxon>
        <taxon>mimosoid clade</taxon>
        <taxon>Acacieae</taxon>
        <taxon>Acacia</taxon>
    </lineage>
</organism>
<feature type="compositionally biased region" description="Polar residues" evidence="5">
    <location>
        <begin position="264"/>
        <end position="283"/>
    </location>
</feature>
<dbReference type="PANTHER" id="PTHR47994">
    <property type="entry name" value="F14D16.11-RELATED"/>
    <property type="match status" value="1"/>
</dbReference>
<dbReference type="EMBL" id="JAWXYG010000010">
    <property type="protein sequence ID" value="KAK4261466.1"/>
    <property type="molecule type" value="Genomic_DNA"/>
</dbReference>
<dbReference type="FunFam" id="1.10.10.60:FF:000001">
    <property type="entry name" value="MYB-related transcription factor"/>
    <property type="match status" value="1"/>
</dbReference>
<dbReference type="PROSITE" id="PS51294">
    <property type="entry name" value="HTH_MYB"/>
    <property type="match status" value="2"/>
</dbReference>
<name>A0AAE1J2K7_9FABA</name>
<dbReference type="InterPro" id="IPR009057">
    <property type="entry name" value="Homeodomain-like_sf"/>
</dbReference>
<dbReference type="Gene3D" id="1.10.10.60">
    <property type="entry name" value="Homeodomain-like"/>
    <property type="match status" value="2"/>
</dbReference>
<dbReference type="CDD" id="cd00167">
    <property type="entry name" value="SANT"/>
    <property type="match status" value="2"/>
</dbReference>
<feature type="compositionally biased region" description="Polar residues" evidence="5">
    <location>
        <begin position="293"/>
        <end position="314"/>
    </location>
</feature>
<accession>A0AAE1J2K7</accession>
<dbReference type="GO" id="GO:0005634">
    <property type="term" value="C:nucleus"/>
    <property type="evidence" value="ECO:0007669"/>
    <property type="project" value="UniProtKB-SubCell"/>
</dbReference>
<evidence type="ECO:0000256" key="4">
    <source>
        <dbReference type="ARBA" id="ARBA00023242"/>
    </source>
</evidence>
<evidence type="ECO:0000259" key="7">
    <source>
        <dbReference type="PROSITE" id="PS51294"/>
    </source>
</evidence>
<feature type="domain" description="HTH myb-type" evidence="7">
    <location>
        <begin position="12"/>
        <end position="61"/>
    </location>
</feature>
<comment type="caution">
    <text evidence="8">The sequence shown here is derived from an EMBL/GenBank/DDBJ whole genome shotgun (WGS) entry which is preliminary data.</text>
</comment>
<feature type="region of interest" description="Disordered" evidence="5">
    <location>
        <begin position="240"/>
        <end position="315"/>
    </location>
</feature>
<feature type="domain" description="Myb-like" evidence="6">
    <location>
        <begin position="9"/>
        <end position="61"/>
    </location>
</feature>
<keyword evidence="9" id="KW-1185">Reference proteome</keyword>
<evidence type="ECO:0000313" key="9">
    <source>
        <dbReference type="Proteomes" id="UP001293593"/>
    </source>
</evidence>
<dbReference type="SUPFAM" id="SSF46689">
    <property type="entry name" value="Homeodomain-like"/>
    <property type="match status" value="1"/>
</dbReference>
<feature type="compositionally biased region" description="Polar residues" evidence="5">
    <location>
        <begin position="246"/>
        <end position="256"/>
    </location>
</feature>
<dbReference type="GO" id="GO:0003677">
    <property type="term" value="F:DNA binding"/>
    <property type="evidence" value="ECO:0007669"/>
    <property type="project" value="UniProtKB-KW"/>
</dbReference>
<evidence type="ECO:0000256" key="2">
    <source>
        <dbReference type="ARBA" id="ARBA00022737"/>
    </source>
</evidence>
<dbReference type="SMART" id="SM00717">
    <property type="entry name" value="SANT"/>
    <property type="match status" value="2"/>
</dbReference>
<dbReference type="PANTHER" id="PTHR47994:SF5">
    <property type="entry name" value="F14D16.11-RELATED"/>
    <property type="match status" value="1"/>
</dbReference>
<sequence length="339" mass="37840">MGRPPCCEETGVKKGPWTPEEDEKLMAYISKHGSGSWRALPKHAGLNRCGKSCRLRWTNYLRPDIRRGKFTEEEEKLIINLHSVLGNKWSKIATHLPGRTDNEIKNFWNTNLRKKLLQMGIDPETHKPRTDLKYLLNLSQLLGTAINNNNLISPSWSHAGLLGLQQPDLAHQLVQIQLVQNLLQLINGNSSLLSNMQSVLPLLGNHNSVINNPIEADTTNGPNYTFPINLRDQELHASPALFPSAPSESGQDISESGTDREGASDQQVLGINNSISRTTSHEMNQADDENPFGATSSGNFNQMEGRSNQQSPPSTVFDAWEKLLEDDDASDSYWKELLE</sequence>
<dbReference type="InterPro" id="IPR017930">
    <property type="entry name" value="Myb_dom"/>
</dbReference>
<keyword evidence="4" id="KW-0539">Nucleus</keyword>
<dbReference type="Proteomes" id="UP001293593">
    <property type="component" value="Unassembled WGS sequence"/>
</dbReference>
<dbReference type="PROSITE" id="PS50090">
    <property type="entry name" value="MYB_LIKE"/>
    <property type="match status" value="2"/>
</dbReference>
<evidence type="ECO:0000313" key="8">
    <source>
        <dbReference type="EMBL" id="KAK4261466.1"/>
    </source>
</evidence>
<evidence type="ECO:0000256" key="3">
    <source>
        <dbReference type="ARBA" id="ARBA00023125"/>
    </source>
</evidence>
<dbReference type="FunFam" id="1.10.10.60:FF:000349">
    <property type="entry name" value="Transcription factor MYB39"/>
    <property type="match status" value="1"/>
</dbReference>
<gene>
    <name evidence="8" type="ORF">QN277_004458</name>
</gene>
<evidence type="ECO:0000259" key="6">
    <source>
        <dbReference type="PROSITE" id="PS50090"/>
    </source>
</evidence>
<feature type="domain" description="HTH myb-type" evidence="7">
    <location>
        <begin position="62"/>
        <end position="116"/>
    </location>
</feature>
<dbReference type="AlphaFoldDB" id="A0AAE1J2K7"/>
<dbReference type="InterPro" id="IPR015495">
    <property type="entry name" value="Myb_TF_plants"/>
</dbReference>
<keyword evidence="3" id="KW-0238">DNA-binding</keyword>
<keyword evidence="2" id="KW-0677">Repeat</keyword>
<comment type="subcellular location">
    <subcellularLocation>
        <location evidence="1">Nucleus</location>
    </subcellularLocation>
</comment>
<proteinExistence type="predicted"/>
<dbReference type="InterPro" id="IPR001005">
    <property type="entry name" value="SANT/Myb"/>
</dbReference>
<evidence type="ECO:0000256" key="1">
    <source>
        <dbReference type="ARBA" id="ARBA00004123"/>
    </source>
</evidence>
<dbReference type="Pfam" id="PF00249">
    <property type="entry name" value="Myb_DNA-binding"/>
    <property type="match status" value="2"/>
</dbReference>
<feature type="domain" description="Myb-like" evidence="6">
    <location>
        <begin position="62"/>
        <end position="112"/>
    </location>
</feature>
<reference evidence="8" key="1">
    <citation type="submission" date="2023-10" db="EMBL/GenBank/DDBJ databases">
        <title>Chromosome-level genome of the transformable northern wattle, Acacia crassicarpa.</title>
        <authorList>
            <person name="Massaro I."/>
            <person name="Sinha N.R."/>
            <person name="Poethig S."/>
            <person name="Leichty A.R."/>
        </authorList>
    </citation>
    <scope>NUCLEOTIDE SEQUENCE</scope>
    <source>
        <strain evidence="8">Acra3RX</strain>
        <tissue evidence="8">Leaf</tissue>
    </source>
</reference>
<evidence type="ECO:0000256" key="5">
    <source>
        <dbReference type="SAM" id="MobiDB-lite"/>
    </source>
</evidence>